<dbReference type="AlphaFoldDB" id="S8B5J4"/>
<accession>S8B5J4</accession>
<dbReference type="Proteomes" id="UP000019376">
    <property type="component" value="Unassembled WGS sequence"/>
</dbReference>
<proteinExistence type="predicted"/>
<protein>
    <submittedName>
        <fullName evidence="1">Uncharacterized protein</fullName>
    </submittedName>
</protein>
<gene>
    <name evidence="1" type="ORF">PDE_09095</name>
</gene>
<sequence length="30" mass="3441">MPRVVSLVKGKFFRSARIEFSKKGGPKVYK</sequence>
<dbReference type="HOGENOM" id="CLU_3406533_0_0_1"/>
<name>S8B5J4_PENO1</name>
<reference evidence="1 2" key="1">
    <citation type="journal article" date="2013" name="PLoS ONE">
        <title>Genomic and secretomic analyses reveal unique features of the lignocellulolytic enzyme system of Penicillium decumbens.</title>
        <authorList>
            <person name="Liu G."/>
            <person name="Zhang L."/>
            <person name="Wei X."/>
            <person name="Zou G."/>
            <person name="Qin Y."/>
            <person name="Ma L."/>
            <person name="Li J."/>
            <person name="Zheng H."/>
            <person name="Wang S."/>
            <person name="Wang C."/>
            <person name="Xun L."/>
            <person name="Zhao G.-P."/>
            <person name="Zhou Z."/>
            <person name="Qu Y."/>
        </authorList>
    </citation>
    <scope>NUCLEOTIDE SEQUENCE [LARGE SCALE GENOMIC DNA]</scope>
    <source>
        <strain evidence="2">114-2 / CGMCC 5302</strain>
    </source>
</reference>
<evidence type="ECO:0000313" key="2">
    <source>
        <dbReference type="Proteomes" id="UP000019376"/>
    </source>
</evidence>
<dbReference type="EMBL" id="KB644415">
    <property type="protein sequence ID" value="EPS34133.1"/>
    <property type="molecule type" value="Genomic_DNA"/>
</dbReference>
<keyword evidence="2" id="KW-1185">Reference proteome</keyword>
<organism evidence="1 2">
    <name type="scientific">Penicillium oxalicum (strain 114-2 / CGMCC 5302)</name>
    <name type="common">Penicillium decumbens</name>
    <dbReference type="NCBI Taxonomy" id="933388"/>
    <lineage>
        <taxon>Eukaryota</taxon>
        <taxon>Fungi</taxon>
        <taxon>Dikarya</taxon>
        <taxon>Ascomycota</taxon>
        <taxon>Pezizomycotina</taxon>
        <taxon>Eurotiomycetes</taxon>
        <taxon>Eurotiomycetidae</taxon>
        <taxon>Eurotiales</taxon>
        <taxon>Aspergillaceae</taxon>
        <taxon>Penicillium</taxon>
    </lineage>
</organism>
<evidence type="ECO:0000313" key="1">
    <source>
        <dbReference type="EMBL" id="EPS34133.1"/>
    </source>
</evidence>